<dbReference type="RefSeq" id="WP_076146676.1">
    <property type="nucleotide sequence ID" value="NZ_LWLN01000001.1"/>
</dbReference>
<keyword evidence="1" id="KW-0812">Transmembrane</keyword>
<dbReference type="AlphaFoldDB" id="A0A1S8AYW5"/>
<evidence type="ECO:0000313" key="2">
    <source>
        <dbReference type="EMBL" id="OLZ41731.1"/>
    </source>
</evidence>
<reference evidence="3" key="1">
    <citation type="submission" date="2016-04" db="EMBL/GenBank/DDBJ databases">
        <authorList>
            <person name="Chen S.-C."/>
            <person name="Lai M.-C."/>
        </authorList>
    </citation>
    <scope>NUCLEOTIDE SEQUENCE [LARGE SCALE GENOMIC DNA]</scope>
    <source>
        <strain evidence="3">AB14</strain>
    </source>
</reference>
<keyword evidence="3" id="KW-1185">Reference proteome</keyword>
<name>A0A1S8AYW5_9EURY</name>
<accession>A0A1S8AYW5</accession>
<feature type="transmembrane region" description="Helical" evidence="1">
    <location>
        <begin position="40"/>
        <end position="63"/>
    </location>
</feature>
<evidence type="ECO:0000313" key="3">
    <source>
        <dbReference type="Proteomes" id="UP000189370"/>
    </source>
</evidence>
<dbReference type="EMBL" id="LWLN01000001">
    <property type="protein sequence ID" value="OLZ41731.1"/>
    <property type="molecule type" value="Genomic_DNA"/>
</dbReference>
<gene>
    <name evidence="2" type="ORF">A6E15_12380</name>
</gene>
<protein>
    <recommendedName>
        <fullName evidence="4">Cox cluster protein</fullName>
    </recommendedName>
</protein>
<sequence>MSWLGPAIAGLCGLGVGAFVSVLVANLEPQPEYPTLLTDLVRLLGTAIAVAALGVGLGFFVVAGQAYSW</sequence>
<comment type="caution">
    <text evidence="2">The sequence shown here is derived from an EMBL/GenBank/DDBJ whole genome shotgun (WGS) entry which is preliminary data.</text>
</comment>
<keyword evidence="1" id="KW-1133">Transmembrane helix</keyword>
<proteinExistence type="predicted"/>
<evidence type="ECO:0008006" key="4">
    <source>
        <dbReference type="Google" id="ProtNLM"/>
    </source>
</evidence>
<keyword evidence="1" id="KW-0472">Membrane</keyword>
<evidence type="ECO:0000256" key="1">
    <source>
        <dbReference type="SAM" id="Phobius"/>
    </source>
</evidence>
<feature type="transmembrane region" description="Helical" evidence="1">
    <location>
        <begin position="6"/>
        <end position="28"/>
    </location>
</feature>
<organism evidence="2 3">
    <name type="scientific">Natrinema saccharevitans</name>
    <dbReference type="NCBI Taxonomy" id="301967"/>
    <lineage>
        <taxon>Archaea</taxon>
        <taxon>Methanobacteriati</taxon>
        <taxon>Methanobacteriota</taxon>
        <taxon>Stenosarchaea group</taxon>
        <taxon>Halobacteria</taxon>
        <taxon>Halobacteriales</taxon>
        <taxon>Natrialbaceae</taxon>
        <taxon>Natrinema</taxon>
    </lineage>
</organism>
<dbReference type="OrthoDB" id="182165at2157"/>
<dbReference type="Proteomes" id="UP000189370">
    <property type="component" value="Unassembled WGS sequence"/>
</dbReference>